<sequence>METGVEGDDNVVKLDHHHRAKRSDLTHVRVSKNMLGWPQDADIDGKFSRVQRDLRLDHFRYNGDALKRCMGFGISTAEFIEWADKFIADARADKIDRLEPDRLVPLLVRDGRDALDNIIINQFFGYLARMAPDVIQNITYLRKITDLRYPHEWSGGARKMQRKIIMHVGPTNSGKTYHALQRLQSAQQGIYCSPLRLLAYEVYNRMTSAGISCNLVTGEERRGPDFESGQVQPAGYDISGQPFTSVLSCTIEMAPSLNYNVAVIDEIQMISDTQRGWAWTSALLNLKARELHLCGEPSAVPIVKRICAQLDEEVEVREYSRLGQLNIDKKSLNGNWRNVRKGDCVVTFSRKGIFQIKNTIEQATGLKCAVIYGGLPPEARVEQARLFNDPDSGYDVLVASDAVGMGINLSIKRVVFVTMSKFDGVTNRPISVSQTRQIGGRAGRYGAGAGAGTVTTMEARDLRFLNTTMNRMPPALDAAGLKPTGETIEMFSHQFPKVKFAQLWRMFQDVATVSDNYFLCSFRDQERIAEAIEELPLSVRDRYQFLYAPINVRDPIMLTCTVQYARAVAEHRECRVMDVIKVPKNVPTNMDALKVMEQWHKGITLYLWLSFHFTEIFTQPDVATETKVRVEKMIQEGLELIRAKRKSGQLASEQERSMQDSNKEEIRKALGIM</sequence>
<accession>A0ACC1JH12</accession>
<dbReference type="EMBL" id="JANBPW010000099">
    <property type="protein sequence ID" value="KAJ1950896.1"/>
    <property type="molecule type" value="Genomic_DNA"/>
</dbReference>
<dbReference type="Proteomes" id="UP001150603">
    <property type="component" value="Unassembled WGS sequence"/>
</dbReference>
<keyword evidence="1" id="KW-0378">Hydrolase</keyword>
<comment type="caution">
    <text evidence="1">The sequence shown here is derived from an EMBL/GenBank/DDBJ whole genome shotgun (WGS) entry which is preliminary data.</text>
</comment>
<keyword evidence="1" id="KW-0547">Nucleotide-binding</keyword>
<keyword evidence="1" id="KW-0347">Helicase</keyword>
<reference evidence="1" key="1">
    <citation type="submission" date="2022-07" db="EMBL/GenBank/DDBJ databases">
        <title>Phylogenomic reconstructions and comparative analyses of Kickxellomycotina fungi.</title>
        <authorList>
            <person name="Reynolds N.K."/>
            <person name="Stajich J.E."/>
            <person name="Barry K."/>
            <person name="Grigoriev I.V."/>
            <person name="Crous P."/>
            <person name="Smith M.E."/>
        </authorList>
    </citation>
    <scope>NUCLEOTIDE SEQUENCE</scope>
    <source>
        <strain evidence="1">NRRL 5244</strain>
    </source>
</reference>
<protein>
    <submittedName>
        <fullName evidence="1">RNA helicase</fullName>
        <ecNumber evidence="1">3.6.4.13</ecNumber>
    </submittedName>
</protein>
<evidence type="ECO:0000313" key="1">
    <source>
        <dbReference type="EMBL" id="KAJ1950896.1"/>
    </source>
</evidence>
<keyword evidence="1" id="KW-0067">ATP-binding</keyword>
<evidence type="ECO:0000313" key="2">
    <source>
        <dbReference type="Proteomes" id="UP001150603"/>
    </source>
</evidence>
<dbReference type="EC" id="3.6.4.13" evidence="1"/>
<organism evidence="1 2">
    <name type="scientific">Linderina macrospora</name>
    <dbReference type="NCBI Taxonomy" id="4868"/>
    <lineage>
        <taxon>Eukaryota</taxon>
        <taxon>Fungi</taxon>
        <taxon>Fungi incertae sedis</taxon>
        <taxon>Zoopagomycota</taxon>
        <taxon>Kickxellomycotina</taxon>
        <taxon>Kickxellomycetes</taxon>
        <taxon>Kickxellales</taxon>
        <taxon>Kickxellaceae</taxon>
        <taxon>Linderina</taxon>
    </lineage>
</organism>
<name>A0ACC1JH12_9FUNG</name>
<gene>
    <name evidence="1" type="primary">SUV3</name>
    <name evidence="1" type="ORF">FBU59_000467</name>
</gene>
<proteinExistence type="predicted"/>
<keyword evidence="2" id="KW-1185">Reference proteome</keyword>